<protein>
    <submittedName>
        <fullName evidence="7">CoA ester lyase</fullName>
    </submittedName>
</protein>
<dbReference type="EMBL" id="SMKZ01000013">
    <property type="protein sequence ID" value="TDE10611.1"/>
    <property type="molecule type" value="Genomic_DNA"/>
</dbReference>
<keyword evidence="3 5" id="KW-0460">Magnesium</keyword>
<evidence type="ECO:0000256" key="1">
    <source>
        <dbReference type="ARBA" id="ARBA00001946"/>
    </source>
</evidence>
<evidence type="ECO:0000256" key="4">
    <source>
        <dbReference type="PIRSR" id="PIRSR015582-1"/>
    </source>
</evidence>
<dbReference type="GO" id="GO:0016829">
    <property type="term" value="F:lyase activity"/>
    <property type="evidence" value="ECO:0007669"/>
    <property type="project" value="UniProtKB-KW"/>
</dbReference>
<feature type="domain" description="HpcH/HpaI aldolase/citrate lyase" evidence="6">
    <location>
        <begin position="10"/>
        <end position="212"/>
    </location>
</feature>
<feature type="binding site" evidence="5">
    <location>
        <position position="120"/>
    </location>
    <ligand>
        <name>Mg(2+)</name>
        <dbReference type="ChEBI" id="CHEBI:18420"/>
    </ligand>
</feature>
<reference evidence="7 8" key="1">
    <citation type="submission" date="2019-03" db="EMBL/GenBank/DDBJ databases">
        <title>Draft genome sequences of novel Actinobacteria.</title>
        <authorList>
            <person name="Sahin N."/>
            <person name="Ay H."/>
            <person name="Saygin H."/>
        </authorList>
    </citation>
    <scope>NUCLEOTIDE SEQUENCE [LARGE SCALE GENOMIC DNA]</scope>
    <source>
        <strain evidence="7 8">5K138</strain>
    </source>
</reference>
<dbReference type="GO" id="GO:0006107">
    <property type="term" value="P:oxaloacetate metabolic process"/>
    <property type="evidence" value="ECO:0007669"/>
    <property type="project" value="TreeGrafter"/>
</dbReference>
<evidence type="ECO:0000256" key="5">
    <source>
        <dbReference type="PIRSR" id="PIRSR015582-2"/>
    </source>
</evidence>
<dbReference type="PIRSF" id="PIRSF015582">
    <property type="entry name" value="Cit_lyase_B"/>
    <property type="match status" value="1"/>
</dbReference>
<dbReference type="Proteomes" id="UP000294739">
    <property type="component" value="Unassembled WGS sequence"/>
</dbReference>
<accession>A0A4R5DFE4</accession>
<dbReference type="InterPro" id="IPR005000">
    <property type="entry name" value="Aldolase/citrate-lyase_domain"/>
</dbReference>
<dbReference type="InterPro" id="IPR011206">
    <property type="entry name" value="Citrate_lyase_beta/mcl1/mcl2"/>
</dbReference>
<evidence type="ECO:0000259" key="6">
    <source>
        <dbReference type="Pfam" id="PF03328"/>
    </source>
</evidence>
<evidence type="ECO:0000256" key="2">
    <source>
        <dbReference type="ARBA" id="ARBA00022723"/>
    </source>
</evidence>
<keyword evidence="8" id="KW-1185">Reference proteome</keyword>
<keyword evidence="2 5" id="KW-0479">Metal-binding</keyword>
<keyword evidence="7" id="KW-0456">Lyase</keyword>
<comment type="caution">
    <text evidence="7">The sequence shown here is derived from an EMBL/GenBank/DDBJ whole genome shotgun (WGS) entry which is preliminary data.</text>
</comment>
<dbReference type="OrthoDB" id="5172636at2"/>
<dbReference type="SUPFAM" id="SSF51621">
    <property type="entry name" value="Phosphoenolpyruvate/pyruvate domain"/>
    <property type="match status" value="1"/>
</dbReference>
<sequence length="293" mass="30659">MTVGGIVLTRLYVPADRPDRARKAFASSADVVILDLEDAVTTSAKHGARRSIPDLLAASEGRPLEVRVNALSTVWGVPDLEAIAPLPAEVGVQLPMVSSPTEVESAQRIVGDRPVHVLVETAAGIEALGEIAAVPGVASIGLGEVDLSADLGVTSDDGLAWCRQRVIVAARAAGLPPPNAAVYPNIDDVEGLAESTSRARDWGFVGRAAIHPRQLPVIEMAFAPMSGEIQRARQVLDTVAAASARGHGTSTLPDGSFLDIAMIRQARRVLALHERAQRPGSAGVADSSRPPRL</sequence>
<feature type="binding site" evidence="5">
    <location>
        <position position="146"/>
    </location>
    <ligand>
        <name>Mg(2+)</name>
        <dbReference type="ChEBI" id="CHEBI:18420"/>
    </ligand>
</feature>
<dbReference type="InParanoid" id="A0A4R5DFE4"/>
<organism evidence="7 8">
    <name type="scientific">Jiangella asiatica</name>
    <dbReference type="NCBI Taxonomy" id="2530372"/>
    <lineage>
        <taxon>Bacteria</taxon>
        <taxon>Bacillati</taxon>
        <taxon>Actinomycetota</taxon>
        <taxon>Actinomycetes</taxon>
        <taxon>Jiangellales</taxon>
        <taxon>Jiangellaceae</taxon>
        <taxon>Jiangella</taxon>
    </lineage>
</organism>
<dbReference type="PANTHER" id="PTHR32308:SF10">
    <property type="entry name" value="CITRATE LYASE SUBUNIT BETA"/>
    <property type="match status" value="1"/>
</dbReference>
<dbReference type="AlphaFoldDB" id="A0A4R5DFE4"/>
<comment type="cofactor">
    <cofactor evidence="1">
        <name>Mg(2+)</name>
        <dbReference type="ChEBI" id="CHEBI:18420"/>
    </cofactor>
</comment>
<evidence type="ECO:0000313" key="8">
    <source>
        <dbReference type="Proteomes" id="UP000294739"/>
    </source>
</evidence>
<dbReference type="InterPro" id="IPR040442">
    <property type="entry name" value="Pyrv_kinase-like_dom_sf"/>
</dbReference>
<dbReference type="PANTHER" id="PTHR32308">
    <property type="entry name" value="LYASE BETA SUBUNIT, PUTATIVE (AFU_ORTHOLOGUE AFUA_4G13030)-RELATED"/>
    <property type="match status" value="1"/>
</dbReference>
<evidence type="ECO:0000256" key="3">
    <source>
        <dbReference type="ARBA" id="ARBA00022842"/>
    </source>
</evidence>
<gene>
    <name evidence="7" type="ORF">E1269_11055</name>
</gene>
<name>A0A4R5DFE4_9ACTN</name>
<evidence type="ECO:0000313" key="7">
    <source>
        <dbReference type="EMBL" id="TDE10611.1"/>
    </source>
</evidence>
<dbReference type="Gene3D" id="3.20.20.60">
    <property type="entry name" value="Phosphoenolpyruvate-binding domains"/>
    <property type="match status" value="1"/>
</dbReference>
<dbReference type="Pfam" id="PF03328">
    <property type="entry name" value="HpcH_HpaI"/>
    <property type="match status" value="1"/>
</dbReference>
<dbReference type="InterPro" id="IPR015813">
    <property type="entry name" value="Pyrv/PenolPyrv_kinase-like_dom"/>
</dbReference>
<feature type="binding site" evidence="4">
    <location>
        <position position="120"/>
    </location>
    <ligand>
        <name>substrate</name>
    </ligand>
</feature>
<proteinExistence type="predicted"/>
<dbReference type="RefSeq" id="WP_131894345.1">
    <property type="nucleotide sequence ID" value="NZ_SMKZ01000013.1"/>
</dbReference>
<feature type="binding site" evidence="4">
    <location>
        <position position="67"/>
    </location>
    <ligand>
        <name>substrate</name>
    </ligand>
</feature>
<dbReference type="GO" id="GO:0000287">
    <property type="term" value="F:magnesium ion binding"/>
    <property type="evidence" value="ECO:0007669"/>
    <property type="project" value="TreeGrafter"/>
</dbReference>